<proteinExistence type="predicted"/>
<name>A0A553NH23_9TELE</name>
<evidence type="ECO:0000313" key="1">
    <source>
        <dbReference type="EMBL" id="TRY64699.1"/>
    </source>
</evidence>
<keyword evidence="2" id="KW-1185">Reference proteome</keyword>
<organism evidence="1 2">
    <name type="scientific">Danionella cerebrum</name>
    <dbReference type="NCBI Taxonomy" id="2873325"/>
    <lineage>
        <taxon>Eukaryota</taxon>
        <taxon>Metazoa</taxon>
        <taxon>Chordata</taxon>
        <taxon>Craniata</taxon>
        <taxon>Vertebrata</taxon>
        <taxon>Euteleostomi</taxon>
        <taxon>Actinopterygii</taxon>
        <taxon>Neopterygii</taxon>
        <taxon>Teleostei</taxon>
        <taxon>Ostariophysi</taxon>
        <taxon>Cypriniformes</taxon>
        <taxon>Danionidae</taxon>
        <taxon>Danioninae</taxon>
        <taxon>Danionella</taxon>
    </lineage>
</organism>
<dbReference type="Proteomes" id="UP000316079">
    <property type="component" value="Unassembled WGS sequence"/>
</dbReference>
<protein>
    <submittedName>
        <fullName evidence="1">Uncharacterized protein</fullName>
    </submittedName>
</protein>
<reference evidence="1 2" key="1">
    <citation type="journal article" date="2019" name="Sci. Data">
        <title>Hybrid genome assembly and annotation of Danionella translucida.</title>
        <authorList>
            <person name="Kadobianskyi M."/>
            <person name="Schulze L."/>
            <person name="Schuelke M."/>
            <person name="Judkewitz B."/>
        </authorList>
    </citation>
    <scope>NUCLEOTIDE SEQUENCE [LARGE SCALE GENOMIC DNA]</scope>
    <source>
        <strain evidence="1 2">Bolton</strain>
    </source>
</reference>
<dbReference type="AlphaFoldDB" id="A0A553NH23"/>
<gene>
    <name evidence="1" type="ORF">DNTS_026562</name>
</gene>
<evidence type="ECO:0000313" key="2">
    <source>
        <dbReference type="Proteomes" id="UP000316079"/>
    </source>
</evidence>
<dbReference type="EMBL" id="SRMA01026976">
    <property type="protein sequence ID" value="TRY64699.1"/>
    <property type="molecule type" value="Genomic_DNA"/>
</dbReference>
<sequence length="71" mass="8083">MTLVLRWKRIGHQVASNPSCQEERQPLSQTVCLLTQASVPEETLQGHSLKFKNVPSFLEIRLFVFASSRLT</sequence>
<dbReference type="OrthoDB" id="430219at2759"/>
<accession>A0A553NH23</accession>
<comment type="caution">
    <text evidence="1">The sequence shown here is derived from an EMBL/GenBank/DDBJ whole genome shotgun (WGS) entry which is preliminary data.</text>
</comment>